<dbReference type="SUPFAM" id="SSF101874">
    <property type="entry name" value="YceI-like"/>
    <property type="match status" value="1"/>
</dbReference>
<dbReference type="PANTHER" id="PTHR34406">
    <property type="entry name" value="PROTEIN YCEI"/>
    <property type="match status" value="1"/>
</dbReference>
<dbReference type="Pfam" id="PF04264">
    <property type="entry name" value="YceI"/>
    <property type="match status" value="1"/>
</dbReference>
<dbReference type="InterPro" id="IPR007372">
    <property type="entry name" value="Lipid/polyisoprenoid-bd_YceI"/>
</dbReference>
<gene>
    <name evidence="3" type="ORF">CLV60_104349</name>
</gene>
<name>A0A2P8G8X8_9BACT</name>
<dbReference type="AlphaFoldDB" id="A0A2P8G8X8"/>
<protein>
    <submittedName>
        <fullName evidence="3">Polyisoprenoid-binding protein YceI</fullName>
    </submittedName>
</protein>
<keyword evidence="1" id="KW-0732">Signal</keyword>
<dbReference type="PANTHER" id="PTHR34406:SF1">
    <property type="entry name" value="PROTEIN YCEI"/>
    <property type="match status" value="1"/>
</dbReference>
<feature type="signal peptide" evidence="1">
    <location>
        <begin position="1"/>
        <end position="22"/>
    </location>
</feature>
<dbReference type="Gene3D" id="2.40.128.110">
    <property type="entry name" value="Lipid/polyisoprenoid-binding, YceI-like"/>
    <property type="match status" value="1"/>
</dbReference>
<sequence>MKKQLLTLLTVAALFTSCTDHDAPVGATNYHLDETSMAEWKGYLKTGYFNEGTLDVESNSLVIEGGKVKSGAFTLPLASIVNLNLPTDELKHQLVHHLQSPDFFNMALHPNVTFEIMSVAPYAGSEPGVVSGANFEVTGHLTLLGKSNPVTFPARIDLTGDSFKLEAITTFDRTLWGMNYATEPGLPDDASIKPGIEVHLKLSGNKN</sequence>
<evidence type="ECO:0000313" key="3">
    <source>
        <dbReference type="EMBL" id="PSL30407.1"/>
    </source>
</evidence>
<accession>A0A2P8G8X8</accession>
<feature type="chain" id="PRO_5015175516" evidence="1">
    <location>
        <begin position="23"/>
        <end position="207"/>
    </location>
</feature>
<evidence type="ECO:0000259" key="2">
    <source>
        <dbReference type="SMART" id="SM00867"/>
    </source>
</evidence>
<organism evidence="3 4">
    <name type="scientific">Dyadobacter jiangsuensis</name>
    <dbReference type="NCBI Taxonomy" id="1591085"/>
    <lineage>
        <taxon>Bacteria</taxon>
        <taxon>Pseudomonadati</taxon>
        <taxon>Bacteroidota</taxon>
        <taxon>Cytophagia</taxon>
        <taxon>Cytophagales</taxon>
        <taxon>Spirosomataceae</taxon>
        <taxon>Dyadobacter</taxon>
    </lineage>
</organism>
<dbReference type="Proteomes" id="UP000241964">
    <property type="component" value="Unassembled WGS sequence"/>
</dbReference>
<evidence type="ECO:0000256" key="1">
    <source>
        <dbReference type="SAM" id="SignalP"/>
    </source>
</evidence>
<dbReference type="EMBL" id="PYAS01000004">
    <property type="protein sequence ID" value="PSL30407.1"/>
    <property type="molecule type" value="Genomic_DNA"/>
</dbReference>
<reference evidence="3 4" key="1">
    <citation type="submission" date="2018-03" db="EMBL/GenBank/DDBJ databases">
        <title>Genomic Encyclopedia of Archaeal and Bacterial Type Strains, Phase II (KMG-II): from individual species to whole genera.</title>
        <authorList>
            <person name="Goeker M."/>
        </authorList>
    </citation>
    <scope>NUCLEOTIDE SEQUENCE [LARGE SCALE GENOMIC DNA]</scope>
    <source>
        <strain evidence="3 4">DSM 29057</strain>
    </source>
</reference>
<comment type="caution">
    <text evidence="3">The sequence shown here is derived from an EMBL/GenBank/DDBJ whole genome shotgun (WGS) entry which is preliminary data.</text>
</comment>
<dbReference type="RefSeq" id="WP_229210907.1">
    <property type="nucleotide sequence ID" value="NZ_PYAS01000004.1"/>
</dbReference>
<evidence type="ECO:0000313" key="4">
    <source>
        <dbReference type="Proteomes" id="UP000241964"/>
    </source>
</evidence>
<keyword evidence="4" id="KW-1185">Reference proteome</keyword>
<dbReference type="SMART" id="SM00867">
    <property type="entry name" value="YceI"/>
    <property type="match status" value="1"/>
</dbReference>
<dbReference type="PROSITE" id="PS51257">
    <property type="entry name" value="PROKAR_LIPOPROTEIN"/>
    <property type="match status" value="1"/>
</dbReference>
<proteinExistence type="predicted"/>
<feature type="domain" description="Lipid/polyisoprenoid-binding YceI-like" evidence="2">
    <location>
        <begin position="29"/>
        <end position="205"/>
    </location>
</feature>
<dbReference type="InterPro" id="IPR036761">
    <property type="entry name" value="TTHA0802/YceI-like_sf"/>
</dbReference>